<feature type="domain" description="F-box/LRR-repeat protein 15-like leucin rich repeat" evidence="2">
    <location>
        <begin position="201"/>
        <end position="351"/>
    </location>
</feature>
<dbReference type="AlphaFoldDB" id="A0A834Y1J3"/>
<evidence type="ECO:0000313" key="3">
    <source>
        <dbReference type="EMBL" id="KAF7997620.1"/>
    </source>
</evidence>
<dbReference type="SMART" id="SM00367">
    <property type="entry name" value="LRR_CC"/>
    <property type="match status" value="5"/>
</dbReference>
<dbReference type="Gene3D" id="3.80.10.10">
    <property type="entry name" value="Ribonuclease Inhibitor"/>
    <property type="match status" value="1"/>
</dbReference>
<gene>
    <name evidence="3" type="ORF">HCN44_006191</name>
</gene>
<sequence length="683" mass="77888">MSVEKLNNIIKDVEQPTCLIDKLDEDCLSILFSFIPTTQLLVTEQVCEKWENASLLTWKSKKQFISIYDENLSYQENLLNQQNIEVILSRWGSQLTHLKLIKTCQSNILPIIVENCEKLVDIVLEFENVDQCDIQNDTSTLSKLKSVDLKYISNQFSTSNSNFIIQFFKVVPDGIDKLKISTRNDPCFESSEFLTTFKKFNAISHLTLNNCQLTDNVVKEISLKKNLIYLDLSHSTITNGYSLVNLVNLKHLNLSHVTGITEDLMQHILTSCKNIINLNIEFCQDITDRSLKNLKNLKCLEYLNVSCIEKITGEFMIQLAINCKNLKHLNLYNCFYIDKYNFEELGKMKNLEYLNLTVNDRNIDEYPIISIANNCHKLTYLGIISTNKCMNISQRAFTKLEQLPFDGKDSNKFLVNYQGRFLGKIHNSWCNSQCGNNQTFVPMYVKIKCEKTCRPNTYNGLSGTSISNNKIKDDKNTTTNSKKEEEIIQKMTNARRFIDEAELYSLKAERAVKSAEKFEMIANLIIESDKSNPGKVSDSSFNSIKTLQKDIKKQSDLTKTYKKNTDIVANKAKSEISDALRAASDSELSSSTKAMIEESNVHSIFYFLNVLGFNTQRNGNGYDYTNYKVIGKLINNPAKPGPSGQPEPSEQPGPPGQPAKLFSSADENRIQFQPNERKENLLI</sequence>
<dbReference type="Proteomes" id="UP000639338">
    <property type="component" value="Unassembled WGS sequence"/>
</dbReference>
<dbReference type="PANTHER" id="PTHR13318">
    <property type="entry name" value="PARTNER OF PAIRED, ISOFORM B-RELATED"/>
    <property type="match status" value="1"/>
</dbReference>
<dbReference type="InterPro" id="IPR032675">
    <property type="entry name" value="LRR_dom_sf"/>
</dbReference>
<dbReference type="SUPFAM" id="SSF52047">
    <property type="entry name" value="RNI-like"/>
    <property type="match status" value="1"/>
</dbReference>
<dbReference type="GO" id="GO:0019005">
    <property type="term" value="C:SCF ubiquitin ligase complex"/>
    <property type="evidence" value="ECO:0007669"/>
    <property type="project" value="TreeGrafter"/>
</dbReference>
<reference evidence="3 4" key="1">
    <citation type="submission" date="2020-08" db="EMBL/GenBank/DDBJ databases">
        <title>Aphidius gifuensis genome sequencing and assembly.</title>
        <authorList>
            <person name="Du Z."/>
        </authorList>
    </citation>
    <scope>NUCLEOTIDE SEQUENCE [LARGE SCALE GENOMIC DNA]</scope>
    <source>
        <strain evidence="3">YNYX2018</strain>
        <tissue evidence="3">Adults</tissue>
    </source>
</reference>
<evidence type="ECO:0000256" key="1">
    <source>
        <dbReference type="SAM" id="MobiDB-lite"/>
    </source>
</evidence>
<dbReference type="GO" id="GO:0031146">
    <property type="term" value="P:SCF-dependent proteasomal ubiquitin-dependent protein catabolic process"/>
    <property type="evidence" value="ECO:0007669"/>
    <property type="project" value="TreeGrafter"/>
</dbReference>
<feature type="compositionally biased region" description="Pro residues" evidence="1">
    <location>
        <begin position="639"/>
        <end position="657"/>
    </location>
</feature>
<feature type="region of interest" description="Disordered" evidence="1">
    <location>
        <begin position="635"/>
        <end position="683"/>
    </location>
</feature>
<dbReference type="Pfam" id="PF25372">
    <property type="entry name" value="DUF7885"/>
    <property type="match status" value="1"/>
</dbReference>
<proteinExistence type="predicted"/>
<dbReference type="PANTHER" id="PTHR13318:SF190">
    <property type="entry name" value="PARTNER OF PAIRED, ISOFORM B"/>
    <property type="match status" value="1"/>
</dbReference>
<dbReference type="InterPro" id="IPR057207">
    <property type="entry name" value="FBXL15_LRR"/>
</dbReference>
<dbReference type="OrthoDB" id="549243at2759"/>
<name>A0A834Y1J3_APHGI</name>
<feature type="compositionally biased region" description="Basic and acidic residues" evidence="1">
    <location>
        <begin position="470"/>
        <end position="485"/>
    </location>
</feature>
<protein>
    <recommendedName>
        <fullName evidence="2">F-box/LRR-repeat protein 15-like leucin rich repeat domain-containing protein</fullName>
    </recommendedName>
</protein>
<evidence type="ECO:0000259" key="2">
    <source>
        <dbReference type="Pfam" id="PF25372"/>
    </source>
</evidence>
<dbReference type="InterPro" id="IPR006553">
    <property type="entry name" value="Leu-rich_rpt_Cys-con_subtyp"/>
</dbReference>
<keyword evidence="4" id="KW-1185">Reference proteome</keyword>
<evidence type="ECO:0000313" key="4">
    <source>
        <dbReference type="Proteomes" id="UP000639338"/>
    </source>
</evidence>
<comment type="caution">
    <text evidence="3">The sequence shown here is derived from an EMBL/GenBank/DDBJ whole genome shotgun (WGS) entry which is preliminary data.</text>
</comment>
<organism evidence="3 4">
    <name type="scientific">Aphidius gifuensis</name>
    <name type="common">Parasitoid wasp</name>
    <dbReference type="NCBI Taxonomy" id="684658"/>
    <lineage>
        <taxon>Eukaryota</taxon>
        <taxon>Metazoa</taxon>
        <taxon>Ecdysozoa</taxon>
        <taxon>Arthropoda</taxon>
        <taxon>Hexapoda</taxon>
        <taxon>Insecta</taxon>
        <taxon>Pterygota</taxon>
        <taxon>Neoptera</taxon>
        <taxon>Endopterygota</taxon>
        <taxon>Hymenoptera</taxon>
        <taxon>Apocrita</taxon>
        <taxon>Ichneumonoidea</taxon>
        <taxon>Braconidae</taxon>
        <taxon>Aphidiinae</taxon>
        <taxon>Aphidius</taxon>
    </lineage>
</organism>
<feature type="region of interest" description="Disordered" evidence="1">
    <location>
        <begin position="464"/>
        <end position="485"/>
    </location>
</feature>
<accession>A0A834Y1J3</accession>
<dbReference type="EMBL" id="JACMRX010000001">
    <property type="protein sequence ID" value="KAF7997620.1"/>
    <property type="molecule type" value="Genomic_DNA"/>
</dbReference>